<protein>
    <submittedName>
        <fullName evidence="4">Fumarylacetoacetate hydrolase family protein</fullName>
    </submittedName>
</protein>
<comment type="caution">
    <text evidence="4">The sequence shown here is derived from an EMBL/GenBank/DDBJ whole genome shotgun (WGS) entry which is preliminary data.</text>
</comment>
<dbReference type="InterPro" id="IPR051121">
    <property type="entry name" value="FAH"/>
</dbReference>
<dbReference type="Pfam" id="PF01557">
    <property type="entry name" value="FAA_hydrolase"/>
    <property type="match status" value="1"/>
</dbReference>
<keyword evidence="4" id="KW-0378">Hydrolase</keyword>
<organism evidence="4 5">
    <name type="scientific">Nocardia aobensis</name>
    <dbReference type="NCBI Taxonomy" id="257277"/>
    <lineage>
        <taxon>Bacteria</taxon>
        <taxon>Bacillati</taxon>
        <taxon>Actinomycetota</taxon>
        <taxon>Actinomycetes</taxon>
        <taxon>Mycobacteriales</taxon>
        <taxon>Nocardiaceae</taxon>
        <taxon>Nocardia</taxon>
    </lineage>
</organism>
<reference evidence="4 5" key="1">
    <citation type="submission" date="2024-10" db="EMBL/GenBank/DDBJ databases">
        <title>The Natural Products Discovery Center: Release of the First 8490 Sequenced Strains for Exploring Actinobacteria Biosynthetic Diversity.</title>
        <authorList>
            <person name="Kalkreuter E."/>
            <person name="Kautsar S.A."/>
            <person name="Yang D."/>
            <person name="Bader C.D."/>
            <person name="Teijaro C.N."/>
            <person name="Fluegel L."/>
            <person name="Davis C.M."/>
            <person name="Simpson J.R."/>
            <person name="Lauterbach L."/>
            <person name="Steele A.D."/>
            <person name="Gui C."/>
            <person name="Meng S."/>
            <person name="Li G."/>
            <person name="Viehrig K."/>
            <person name="Ye F."/>
            <person name="Su P."/>
            <person name="Kiefer A.F."/>
            <person name="Nichols A."/>
            <person name="Cepeda A.J."/>
            <person name="Yan W."/>
            <person name="Fan B."/>
            <person name="Jiang Y."/>
            <person name="Adhikari A."/>
            <person name="Zheng C.-J."/>
            <person name="Schuster L."/>
            <person name="Cowan T.M."/>
            <person name="Smanski M.J."/>
            <person name="Chevrette M.G."/>
            <person name="De Carvalho L.P.S."/>
            <person name="Shen B."/>
        </authorList>
    </citation>
    <scope>NUCLEOTIDE SEQUENCE [LARGE SCALE GENOMIC DNA]</scope>
    <source>
        <strain evidence="4 5">NPDC004119</strain>
    </source>
</reference>
<dbReference type="PANTHER" id="PTHR42796:SF4">
    <property type="entry name" value="FUMARYLACETOACETATE HYDROLASE DOMAIN-CONTAINING PROTEIN 2A"/>
    <property type="match status" value="1"/>
</dbReference>
<feature type="domain" description="Fumarylacetoacetase-like C-terminal" evidence="3">
    <location>
        <begin position="91"/>
        <end position="325"/>
    </location>
</feature>
<evidence type="ECO:0000256" key="2">
    <source>
        <dbReference type="ARBA" id="ARBA00022723"/>
    </source>
</evidence>
<keyword evidence="5" id="KW-1185">Reference proteome</keyword>
<evidence type="ECO:0000256" key="1">
    <source>
        <dbReference type="ARBA" id="ARBA00010211"/>
    </source>
</evidence>
<accession>A0ABW6PF70</accession>
<dbReference type="EMBL" id="JBIAMT010000011">
    <property type="protein sequence ID" value="MFF0501831.1"/>
    <property type="molecule type" value="Genomic_DNA"/>
</dbReference>
<dbReference type="PANTHER" id="PTHR42796">
    <property type="entry name" value="FUMARYLACETOACETATE HYDROLASE DOMAIN-CONTAINING PROTEIN 2A-RELATED"/>
    <property type="match status" value="1"/>
</dbReference>
<gene>
    <name evidence="4" type="ORF">ACFYU5_35970</name>
</gene>
<dbReference type="SUPFAM" id="SSF56529">
    <property type="entry name" value="FAH"/>
    <property type="match status" value="1"/>
</dbReference>
<evidence type="ECO:0000259" key="3">
    <source>
        <dbReference type="Pfam" id="PF01557"/>
    </source>
</evidence>
<name>A0ABW6PF70_9NOCA</name>
<dbReference type="Proteomes" id="UP001601442">
    <property type="component" value="Unassembled WGS sequence"/>
</dbReference>
<sequence>MTTFDPATGLATGTFGFGTFQHGDDAPFPALVLPGGTVGDLSDLYPDTLAIFEDWDRAFDQMARRADEPAGQRYSFETVKALPVVARPNLLCTGANYRTHVAEMMTHNDMYRHLRKPGESDESFFSRNLAAVDRRAREGMPFIWVGLHSALAGANDDIPLPVVGGQADWELELGIYVKKPGRNLSLDEADDLIAAYVMVNDLGLADTARRTDVQFEWDFLGKSSPGFFPCGPFAVPKEFVDLAQARIQLSVNGTRRQDWPVDDMIFGPKQLLTYASERVGLRSGDLLIAGSPPGNAASHGRIWLSEGDVIESEITYLGRQRNEVVKEASNGRKPVFGPTITTGSYGV</sequence>
<proteinExistence type="inferred from homology"/>
<dbReference type="InterPro" id="IPR036663">
    <property type="entry name" value="Fumarylacetoacetase_C_sf"/>
</dbReference>
<evidence type="ECO:0000313" key="4">
    <source>
        <dbReference type="EMBL" id="MFF0501831.1"/>
    </source>
</evidence>
<dbReference type="RefSeq" id="WP_387401837.1">
    <property type="nucleotide sequence ID" value="NZ_JBIAMT010000011.1"/>
</dbReference>
<comment type="similarity">
    <text evidence="1">Belongs to the FAH family.</text>
</comment>
<keyword evidence="2" id="KW-0479">Metal-binding</keyword>
<dbReference type="InterPro" id="IPR011234">
    <property type="entry name" value="Fumarylacetoacetase-like_C"/>
</dbReference>
<dbReference type="GO" id="GO:0016787">
    <property type="term" value="F:hydrolase activity"/>
    <property type="evidence" value="ECO:0007669"/>
    <property type="project" value="UniProtKB-KW"/>
</dbReference>
<dbReference type="Gene3D" id="3.90.850.10">
    <property type="entry name" value="Fumarylacetoacetase-like, C-terminal domain"/>
    <property type="match status" value="1"/>
</dbReference>
<evidence type="ECO:0000313" key="5">
    <source>
        <dbReference type="Proteomes" id="UP001601442"/>
    </source>
</evidence>